<dbReference type="PANTHER" id="PTHR21366">
    <property type="entry name" value="GLYOXALASE FAMILY PROTEIN"/>
    <property type="match status" value="1"/>
</dbReference>
<dbReference type="CDD" id="cd07253">
    <property type="entry name" value="GLOD5"/>
    <property type="match status" value="1"/>
</dbReference>
<evidence type="ECO:0000313" key="2">
    <source>
        <dbReference type="EMBL" id="CAM74401.1"/>
    </source>
</evidence>
<dbReference type="Gene3D" id="3.10.180.10">
    <property type="entry name" value="2,3-Dihydroxybiphenyl 1,2-Dioxygenase, domain 1"/>
    <property type="match status" value="1"/>
</dbReference>
<feature type="domain" description="VOC" evidence="1">
    <location>
        <begin position="4"/>
        <end position="124"/>
    </location>
</feature>
<dbReference type="Pfam" id="PF00903">
    <property type="entry name" value="Glyoxalase"/>
    <property type="match status" value="1"/>
</dbReference>
<keyword evidence="2" id="KW-0223">Dioxygenase</keyword>
<accession>A4TUU4</accession>
<reference evidence="2" key="1">
    <citation type="journal article" date="2007" name="J. Bacteriol.">
        <title>Comparative genome analysis of four magnetotactic bacteria reveals a complex set of group-specific genes implicated in magnetosome biomineralization and function.</title>
        <authorList>
            <person name="Richter M."/>
            <person name="Kube M."/>
            <person name="Bazylinski D.A."/>
            <person name="Lombardot T."/>
            <person name="Gloeckner F.O."/>
            <person name="Reinhardt R."/>
            <person name="Schueler D."/>
        </authorList>
    </citation>
    <scope>NUCLEOTIDE SEQUENCE</scope>
    <source>
        <strain evidence="2">MSR-1</strain>
    </source>
</reference>
<sequence length="126" mass="13345">MIASLDHLVLTVADIQATLAFYGDILGMQPVTFAGGRHALAFGAQKINLHQKGQEFEPKAQHPTPGSADLCFVAAIDLDAVQARLRAKGVVIVEGPVARTGAVGPILSVYIRDPDHNLIEICTYGA</sequence>
<keyword evidence="2" id="KW-0560">Oxidoreductase</keyword>
<dbReference type="EMBL" id="CU459003">
    <property type="protein sequence ID" value="CAM74401.1"/>
    <property type="molecule type" value="Genomic_DNA"/>
</dbReference>
<dbReference type="InterPro" id="IPR050383">
    <property type="entry name" value="GlyoxalaseI/FosfomycinResist"/>
</dbReference>
<dbReference type="InterPro" id="IPR037523">
    <property type="entry name" value="VOC_core"/>
</dbReference>
<dbReference type="InterPro" id="IPR004360">
    <property type="entry name" value="Glyas_Fos-R_dOase_dom"/>
</dbReference>
<dbReference type="SUPFAM" id="SSF54593">
    <property type="entry name" value="Glyoxalase/Bleomycin resistance protein/Dihydroxybiphenyl dioxygenase"/>
    <property type="match status" value="1"/>
</dbReference>
<gene>
    <name evidence="2" type="ORF">MGR_2866</name>
</gene>
<protein>
    <submittedName>
        <fullName evidence="2">Glyoxalase/bleomycin resistance protein/dioxygenase</fullName>
    </submittedName>
</protein>
<dbReference type="InterPro" id="IPR029068">
    <property type="entry name" value="Glyas_Bleomycin-R_OHBP_Dase"/>
</dbReference>
<proteinExistence type="predicted"/>
<dbReference type="PROSITE" id="PS51819">
    <property type="entry name" value="VOC"/>
    <property type="match status" value="1"/>
</dbReference>
<evidence type="ECO:0000259" key="1">
    <source>
        <dbReference type="PROSITE" id="PS51819"/>
    </source>
</evidence>
<name>A4TUU4_9PROT</name>
<organism evidence="2">
    <name type="scientific">Magnetospirillum gryphiswaldense</name>
    <dbReference type="NCBI Taxonomy" id="55518"/>
    <lineage>
        <taxon>Bacteria</taxon>
        <taxon>Pseudomonadati</taxon>
        <taxon>Pseudomonadota</taxon>
        <taxon>Alphaproteobacteria</taxon>
        <taxon>Rhodospirillales</taxon>
        <taxon>Rhodospirillaceae</taxon>
        <taxon>Magnetospirillum</taxon>
    </lineage>
</organism>
<dbReference type="AlphaFoldDB" id="A4TUU4"/>
<dbReference type="RefSeq" id="WP_106002822.1">
    <property type="nucleotide sequence ID" value="NZ_CP027527.1"/>
</dbReference>
<dbReference type="GO" id="GO:0051213">
    <property type="term" value="F:dioxygenase activity"/>
    <property type="evidence" value="ECO:0007669"/>
    <property type="project" value="UniProtKB-KW"/>
</dbReference>
<dbReference type="PANTHER" id="PTHR21366:SF14">
    <property type="entry name" value="GLYOXALASE DOMAIN-CONTAINING PROTEIN 5"/>
    <property type="match status" value="1"/>
</dbReference>